<evidence type="ECO:0000313" key="2">
    <source>
        <dbReference type="EMBL" id="HAE5024220.1"/>
    </source>
</evidence>
<feature type="non-terminal residue" evidence="2">
    <location>
        <position position="1"/>
    </location>
</feature>
<dbReference type="AlphaFoldDB" id="A0A732EPL1"/>
<dbReference type="EMBL" id="DAARHG010000219">
    <property type="protein sequence ID" value="HAE2424223.1"/>
    <property type="molecule type" value="Genomic_DNA"/>
</dbReference>
<name>A0A732EPL1_SALER</name>
<dbReference type="EMBL" id="DAASDD010000219">
    <property type="protein sequence ID" value="HAE5024220.1"/>
    <property type="molecule type" value="Genomic_DNA"/>
</dbReference>
<reference evidence="2" key="1">
    <citation type="journal article" date="2018" name="Genome Biol.">
        <title>SKESA: strategic k-mer extension for scrupulous assemblies.</title>
        <authorList>
            <person name="Souvorov A."/>
            <person name="Agarwala R."/>
            <person name="Lipman D.J."/>
        </authorList>
    </citation>
    <scope>NUCLEOTIDE SEQUENCE</scope>
    <source>
        <strain evidence="2">15-6154</strain>
        <strain evidence="1">15-6162</strain>
    </source>
</reference>
<comment type="caution">
    <text evidence="2">The sequence shown here is derived from an EMBL/GenBank/DDBJ whole genome shotgun (WGS) entry which is preliminary data.</text>
</comment>
<proteinExistence type="predicted"/>
<sequence length="56" mass="6489">NGFKEADTSRNVIMGKLETKEIEKAKALSTEYIEKYHTNLNGDDTDRDKECKHLYP</sequence>
<organism evidence="2">
    <name type="scientific">Salmonella enterica</name>
    <name type="common">Salmonella choleraesuis</name>
    <dbReference type="NCBI Taxonomy" id="28901"/>
    <lineage>
        <taxon>Bacteria</taxon>
        <taxon>Pseudomonadati</taxon>
        <taxon>Pseudomonadota</taxon>
        <taxon>Gammaproteobacteria</taxon>
        <taxon>Enterobacterales</taxon>
        <taxon>Enterobacteriaceae</taxon>
        <taxon>Salmonella</taxon>
    </lineage>
</organism>
<evidence type="ECO:0000313" key="1">
    <source>
        <dbReference type="EMBL" id="HAE2424223.1"/>
    </source>
</evidence>
<protein>
    <submittedName>
        <fullName evidence="2">Sel1 repeat family protein</fullName>
    </submittedName>
</protein>
<gene>
    <name evidence="1" type="ORF">G3297_004472</name>
    <name evidence="2" type="ORF">G4G24_004465</name>
</gene>
<accession>A0A732EPL1</accession>
<reference evidence="2" key="2">
    <citation type="submission" date="2018-07" db="EMBL/GenBank/DDBJ databases">
        <authorList>
            <consortium name="NCBI Pathogen Detection Project"/>
        </authorList>
    </citation>
    <scope>NUCLEOTIDE SEQUENCE</scope>
    <source>
        <strain evidence="2">15-6154</strain>
        <strain evidence="1">15-6162</strain>
    </source>
</reference>